<proteinExistence type="predicted"/>
<dbReference type="Pfam" id="PF20247">
    <property type="entry name" value="DUF6602"/>
    <property type="match status" value="1"/>
</dbReference>
<feature type="domain" description="DUF6602" evidence="1">
    <location>
        <begin position="19"/>
        <end position="124"/>
    </location>
</feature>
<dbReference type="CDD" id="cd21173">
    <property type="entry name" value="NucC-like"/>
    <property type="match status" value="1"/>
</dbReference>
<name>A0ABV3QCS1_9GAMM</name>
<evidence type="ECO:0000259" key="1">
    <source>
        <dbReference type="Pfam" id="PF20247"/>
    </source>
</evidence>
<evidence type="ECO:0000313" key="2">
    <source>
        <dbReference type="EMBL" id="MEW9571587.1"/>
    </source>
</evidence>
<dbReference type="RefSeq" id="WP_367853672.1">
    <property type="nucleotide sequence ID" value="NZ_JBFOHK010000002.1"/>
</dbReference>
<organism evidence="2 3">
    <name type="scientific">Rhodanobacter lycopersici</name>
    <dbReference type="NCBI Taxonomy" id="3162487"/>
    <lineage>
        <taxon>Bacteria</taxon>
        <taxon>Pseudomonadati</taxon>
        <taxon>Pseudomonadota</taxon>
        <taxon>Gammaproteobacteria</taxon>
        <taxon>Lysobacterales</taxon>
        <taxon>Rhodanobacteraceae</taxon>
        <taxon>Rhodanobacter</taxon>
    </lineage>
</organism>
<evidence type="ECO:0000313" key="3">
    <source>
        <dbReference type="Proteomes" id="UP001556220"/>
    </source>
</evidence>
<dbReference type="EMBL" id="JBFOHK010000002">
    <property type="protein sequence ID" value="MEW9571587.1"/>
    <property type="molecule type" value="Genomic_DNA"/>
</dbReference>
<reference evidence="2 3" key="1">
    <citation type="submission" date="2024-06" db="EMBL/GenBank/DDBJ databases">
        <authorList>
            <person name="Woo H."/>
        </authorList>
    </citation>
    <scope>NUCLEOTIDE SEQUENCE [LARGE SCALE GENOMIC DNA]</scope>
    <source>
        <strain evidence="2 3">Si-c</strain>
    </source>
</reference>
<accession>A0ABV3QCS1</accession>
<dbReference type="Proteomes" id="UP001556220">
    <property type="component" value="Unassembled WGS sequence"/>
</dbReference>
<protein>
    <submittedName>
        <fullName evidence="2">DUF6602 domain-containing protein</fullName>
    </submittedName>
</protein>
<comment type="caution">
    <text evidence="2">The sequence shown here is derived from an EMBL/GenBank/DDBJ whole genome shotgun (WGS) entry which is preliminary data.</text>
</comment>
<keyword evidence="3" id="KW-1185">Reference proteome</keyword>
<sequence length="384" mass="42733">MDTKKLFQNISQRIRADFNASAEIGHSGSKGTVREHLLRDFLRERLPQRYGIGSGEIAARTRSTLSRQSDVIVYDKLNGVVLYSSDNVQVYPVDCVYGIIEVKSVLSKAELLDALEKIRVLKEMAPRGLAQATGPGFTSAYHRPQPFGMVFAYGLAANSLDSLLENLKEWEAQNPPTVWPNYICVLETGVIEHAARAFERCIGSDQITAISWPHSTPYGEDSLFQFYMALHDVCAKMHLGIVELLHYYDPPLRIGRFVVAGRGMEGTSARPESAGQRMQLKEATVERIVNWCADRSKMPYAEVMKLRFGQIPTGMESMPLMKLNVHFYNPDNLPGLQELKIKAADGGGVEAVSPNLALAIELLIDNEVYVIAPLQGPDDYELVD</sequence>
<gene>
    <name evidence="2" type="ORF">ABQJ54_07475</name>
</gene>
<dbReference type="InterPro" id="IPR046537">
    <property type="entry name" value="DUF6602"/>
</dbReference>